<name>A0AAD4R9D1_9BILA</name>
<accession>A0AAD4R9D1</accession>
<evidence type="ECO:0000256" key="1">
    <source>
        <dbReference type="SAM" id="MobiDB-lite"/>
    </source>
</evidence>
<organism evidence="2 3">
    <name type="scientific">Ditylenchus destructor</name>
    <dbReference type="NCBI Taxonomy" id="166010"/>
    <lineage>
        <taxon>Eukaryota</taxon>
        <taxon>Metazoa</taxon>
        <taxon>Ecdysozoa</taxon>
        <taxon>Nematoda</taxon>
        <taxon>Chromadorea</taxon>
        <taxon>Rhabditida</taxon>
        <taxon>Tylenchina</taxon>
        <taxon>Tylenchomorpha</taxon>
        <taxon>Sphaerularioidea</taxon>
        <taxon>Anguinidae</taxon>
        <taxon>Anguininae</taxon>
        <taxon>Ditylenchus</taxon>
    </lineage>
</organism>
<gene>
    <name evidence="2" type="ORF">DdX_05967</name>
</gene>
<evidence type="ECO:0000313" key="2">
    <source>
        <dbReference type="EMBL" id="KAI1718856.1"/>
    </source>
</evidence>
<dbReference type="Proteomes" id="UP001201812">
    <property type="component" value="Unassembled WGS sequence"/>
</dbReference>
<keyword evidence="3" id="KW-1185">Reference proteome</keyword>
<dbReference type="EMBL" id="JAKKPZ010000007">
    <property type="protein sequence ID" value="KAI1718856.1"/>
    <property type="molecule type" value="Genomic_DNA"/>
</dbReference>
<protein>
    <submittedName>
        <fullName evidence="2">ATPase, AAA family protein</fullName>
    </submittedName>
</protein>
<proteinExistence type="predicted"/>
<comment type="caution">
    <text evidence="2">The sequence shown here is derived from an EMBL/GenBank/DDBJ whole genome shotgun (WGS) entry which is preliminary data.</text>
</comment>
<dbReference type="AlphaFoldDB" id="A0AAD4R9D1"/>
<feature type="region of interest" description="Disordered" evidence="1">
    <location>
        <begin position="30"/>
        <end position="50"/>
    </location>
</feature>
<reference evidence="2" key="1">
    <citation type="submission" date="2022-01" db="EMBL/GenBank/DDBJ databases">
        <title>Genome Sequence Resource for Two Populations of Ditylenchus destructor, the Migratory Endoparasitic Phytonematode.</title>
        <authorList>
            <person name="Zhang H."/>
            <person name="Lin R."/>
            <person name="Xie B."/>
        </authorList>
    </citation>
    <scope>NUCLEOTIDE SEQUENCE</scope>
    <source>
        <strain evidence="2">BazhouSP</strain>
    </source>
</reference>
<sequence>MSSKKKKPVIHCSSCGCYYLSKDFEKHAGFESNAPSPRSAPKGSTQKMRADGNANINNVLKCTKVSFVESEIPVIEPKEGMVGFSQAVEKRESLLPAESLGWIKYQTVLINPETLNQLESLPRSVALLQQICGANDGQRELVQPQLVLLWPCDQVSPLRIVLPFGSSNQSGNLFSLSLVPSYETVRSASLILLNHAELASDLLQLLSNPSLHLTAYLRAYLSNAFACPGLPIAVYYYGKKLKFALNEEEKTQTESETLVEGMKELTMKHHKKIYKFAFDATYNVIWEPDDMR</sequence>
<evidence type="ECO:0000313" key="3">
    <source>
        <dbReference type="Proteomes" id="UP001201812"/>
    </source>
</evidence>